<feature type="repeat" description="WD" evidence="5">
    <location>
        <begin position="402"/>
        <end position="430"/>
    </location>
</feature>
<accession>A0A0W4ZIL0</accession>
<keyword evidence="2 5" id="KW-0853">WD repeat</keyword>
<dbReference type="VEuPathDB" id="FungiDB:T551_02629"/>
<dbReference type="FunFam" id="2.130.10.10:FF:000509">
    <property type="entry name" value="U3 small nucleolar RNA-interacting protein"/>
    <property type="match status" value="1"/>
</dbReference>
<feature type="repeat" description="WD" evidence="5">
    <location>
        <begin position="143"/>
        <end position="182"/>
    </location>
</feature>
<evidence type="ECO:0000256" key="1">
    <source>
        <dbReference type="ARBA" id="ARBA00004123"/>
    </source>
</evidence>
<dbReference type="Proteomes" id="UP000053447">
    <property type="component" value="Unassembled WGS sequence"/>
</dbReference>
<feature type="repeat" description="WD" evidence="5">
    <location>
        <begin position="280"/>
        <end position="321"/>
    </location>
</feature>
<feature type="compositionally biased region" description="Basic and acidic residues" evidence="6">
    <location>
        <begin position="42"/>
        <end position="51"/>
    </location>
</feature>
<evidence type="ECO:0000256" key="2">
    <source>
        <dbReference type="ARBA" id="ARBA00022574"/>
    </source>
</evidence>
<dbReference type="SMART" id="SM00320">
    <property type="entry name" value="WD40"/>
    <property type="match status" value="6"/>
</dbReference>
<evidence type="ECO:0000313" key="7">
    <source>
        <dbReference type="EMBL" id="KTW28210.1"/>
    </source>
</evidence>
<keyword evidence="4" id="KW-0539">Nucleus</keyword>
<comment type="caution">
    <text evidence="7">The sequence shown here is derived from an EMBL/GenBank/DDBJ whole genome shotgun (WGS) entry which is preliminary data.</text>
</comment>
<keyword evidence="3" id="KW-0677">Repeat</keyword>
<sequence>MNGSSLTRSLNTKQKSNYIKKEKITNEKRHFNKNYISSSENETDKESEKISSKNNINNDINGNVNEYLSSDQECISKKRLKLAKQYIQQIQTEIKNYDFDTKNISKDLVSERLNEDMMEHKKKMYIFIAEELEISKQPLSNFIRGHKLSVTSVAAYENYIYSVSKDGLLQKWDISNVNNPKKLISATSGKKNNNTFKGHISEITDVKVSSDGNWVVTCGKDKRIIVRNSSTLAINCIFEHHRDSVLALTFRRGTNQMYSCSSDRTIKFWSLDEMSYIQTLFGHQELIPDIASLSLERCVSVGSRDRTVRLWKVAEESQMIFKGENNKDNEVQEGSIDCITMIDENHFLTGSDNGNICLWSIYKKKPVFTVYHAHGYDSVKSSSQYSAEINSSFLPSPQPRWITSLTSLPYSDIFLSGSWDGYIKLWKLSSDLKNFSLITNNTLPIDGIINRLCIIEKGKKAENGIIIIAAIGKENRLGRWYRNEKGKNGIKLFEIKRSKQKFN</sequence>
<evidence type="ECO:0000256" key="4">
    <source>
        <dbReference type="ARBA" id="ARBA00023242"/>
    </source>
</evidence>
<dbReference type="GO" id="GO:0000472">
    <property type="term" value="P:endonucleolytic cleavage to generate mature 5'-end of SSU-rRNA from (SSU-rRNA, 5.8S rRNA, LSU-rRNA)"/>
    <property type="evidence" value="ECO:0007669"/>
    <property type="project" value="EnsemblFungi"/>
</dbReference>
<dbReference type="InterPro" id="IPR001680">
    <property type="entry name" value="WD40_rpt"/>
</dbReference>
<dbReference type="PROSITE" id="PS50082">
    <property type="entry name" value="WD_REPEATS_2"/>
    <property type="match status" value="4"/>
</dbReference>
<dbReference type="EMBL" id="LFWA01000012">
    <property type="protein sequence ID" value="KTW28210.1"/>
    <property type="molecule type" value="Genomic_DNA"/>
</dbReference>
<gene>
    <name evidence="7" type="ORF">T551_02629</name>
</gene>
<comment type="subcellular location">
    <subcellularLocation>
        <location evidence="1">Nucleus</location>
    </subcellularLocation>
</comment>
<dbReference type="PROSITE" id="PS50294">
    <property type="entry name" value="WD_REPEATS_REGION"/>
    <property type="match status" value="1"/>
</dbReference>
<evidence type="ECO:0000256" key="6">
    <source>
        <dbReference type="SAM" id="MobiDB-lite"/>
    </source>
</evidence>
<proteinExistence type="predicted"/>
<keyword evidence="8" id="KW-1185">Reference proteome</keyword>
<dbReference type="InterPro" id="IPR036322">
    <property type="entry name" value="WD40_repeat_dom_sf"/>
</dbReference>
<evidence type="ECO:0000256" key="3">
    <source>
        <dbReference type="ARBA" id="ARBA00022737"/>
    </source>
</evidence>
<dbReference type="Pfam" id="PF00400">
    <property type="entry name" value="WD40"/>
    <property type="match status" value="5"/>
</dbReference>
<dbReference type="RefSeq" id="XP_018228772.1">
    <property type="nucleotide sequence ID" value="XM_018374892.1"/>
</dbReference>
<dbReference type="PANTHER" id="PTHR19865:SF0">
    <property type="entry name" value="U3 SMALL NUCLEOLAR RNA-INTERACTING PROTEIN 2"/>
    <property type="match status" value="1"/>
</dbReference>
<evidence type="ECO:0000313" key="8">
    <source>
        <dbReference type="Proteomes" id="UP000053447"/>
    </source>
</evidence>
<dbReference type="GO" id="GO:0000447">
    <property type="term" value="P:endonucleolytic cleavage in ITS1 to separate SSU-rRNA from 5.8S rRNA and LSU-rRNA from tricistronic rRNA transcript (SSU-rRNA, 5.8S rRNA, LSU-rRNA)"/>
    <property type="evidence" value="ECO:0007669"/>
    <property type="project" value="EnsemblFungi"/>
</dbReference>
<dbReference type="STRING" id="1408657.A0A0W4ZIL0"/>
<dbReference type="GO" id="GO:0034511">
    <property type="term" value="F:U3 snoRNA binding"/>
    <property type="evidence" value="ECO:0007669"/>
    <property type="project" value="EnsemblFungi"/>
</dbReference>
<dbReference type="AlphaFoldDB" id="A0A0W4ZIL0"/>
<dbReference type="GO" id="GO:0032040">
    <property type="term" value="C:small-subunit processome"/>
    <property type="evidence" value="ECO:0007669"/>
    <property type="project" value="EnsemblFungi"/>
</dbReference>
<name>A0A0W4ZIL0_PNEJ7</name>
<dbReference type="PANTHER" id="PTHR19865">
    <property type="entry name" value="U3 SMALL NUCLEOLAR RNA INTERACTING PROTEIN 2"/>
    <property type="match status" value="1"/>
</dbReference>
<feature type="repeat" description="WD" evidence="5">
    <location>
        <begin position="238"/>
        <end position="279"/>
    </location>
</feature>
<dbReference type="SUPFAM" id="SSF50978">
    <property type="entry name" value="WD40 repeat-like"/>
    <property type="match status" value="1"/>
</dbReference>
<dbReference type="InterPro" id="IPR039241">
    <property type="entry name" value="Rrp9-like"/>
</dbReference>
<organism evidence="7 8">
    <name type="scientific">Pneumocystis jirovecii (strain RU7)</name>
    <name type="common">Human pneumocystis pneumonia agent</name>
    <dbReference type="NCBI Taxonomy" id="1408657"/>
    <lineage>
        <taxon>Eukaryota</taxon>
        <taxon>Fungi</taxon>
        <taxon>Dikarya</taxon>
        <taxon>Ascomycota</taxon>
        <taxon>Taphrinomycotina</taxon>
        <taxon>Pneumocystomycetes</taxon>
        <taxon>Pneumocystaceae</taxon>
        <taxon>Pneumocystis</taxon>
    </lineage>
</organism>
<reference evidence="8" key="1">
    <citation type="journal article" date="2016" name="Nat. Commun.">
        <title>Genome analysis of three Pneumocystis species reveals adaptation mechanisms to life exclusively in mammalian hosts.</title>
        <authorList>
            <person name="Ma L."/>
            <person name="Chen Z."/>
            <person name="Huang D.W."/>
            <person name="Kutty G."/>
            <person name="Ishihara M."/>
            <person name="Wang H."/>
            <person name="Abouelleil A."/>
            <person name="Bishop L."/>
            <person name="Davey E."/>
            <person name="Deng R."/>
            <person name="Deng X."/>
            <person name="Fan L."/>
            <person name="Fantoni G."/>
            <person name="Fitzgerald M."/>
            <person name="Gogineni E."/>
            <person name="Goldberg J.M."/>
            <person name="Handley G."/>
            <person name="Hu X."/>
            <person name="Huber C."/>
            <person name="Jiao X."/>
            <person name="Jones K."/>
            <person name="Levin J.Z."/>
            <person name="Liu Y."/>
            <person name="Macdonald P."/>
            <person name="Melnikov A."/>
            <person name="Raley C."/>
            <person name="Sassi M."/>
            <person name="Sherman B.T."/>
            <person name="Song X."/>
            <person name="Sykes S."/>
            <person name="Tran B."/>
            <person name="Walsh L."/>
            <person name="Xia Y."/>
            <person name="Yang J."/>
            <person name="Young S."/>
            <person name="Zeng Q."/>
            <person name="Zheng X."/>
            <person name="Stephens R."/>
            <person name="Nusbaum C."/>
            <person name="Birren B.W."/>
            <person name="Azadi P."/>
            <person name="Lempicki R.A."/>
            <person name="Cuomo C.A."/>
            <person name="Kovacs J.A."/>
        </authorList>
    </citation>
    <scope>NUCLEOTIDE SEQUENCE [LARGE SCALE GENOMIC DNA]</scope>
    <source>
        <strain evidence="8">RU7</strain>
    </source>
</reference>
<dbReference type="GeneID" id="28941147"/>
<feature type="region of interest" description="Disordered" evidence="6">
    <location>
        <begin position="29"/>
        <end position="56"/>
    </location>
</feature>
<dbReference type="InterPro" id="IPR020472">
    <property type="entry name" value="WD40_PAC1"/>
</dbReference>
<evidence type="ECO:0000256" key="5">
    <source>
        <dbReference type="PROSITE-ProRule" id="PRU00221"/>
    </source>
</evidence>
<dbReference type="OrthoDB" id="189968at2759"/>
<dbReference type="InterPro" id="IPR015943">
    <property type="entry name" value="WD40/YVTN_repeat-like_dom_sf"/>
</dbReference>
<dbReference type="GO" id="GO:0031428">
    <property type="term" value="C:box C/D methylation guide snoRNP complex"/>
    <property type="evidence" value="ECO:0007669"/>
    <property type="project" value="EnsemblFungi"/>
</dbReference>
<protein>
    <submittedName>
        <fullName evidence="7">Uncharacterized protein</fullName>
    </submittedName>
</protein>
<dbReference type="PRINTS" id="PR00320">
    <property type="entry name" value="GPROTEINBRPT"/>
</dbReference>
<dbReference type="GO" id="GO:0000480">
    <property type="term" value="P:endonucleolytic cleavage in 5'-ETS of tricistronic rRNA transcript (SSU-rRNA, 5.8S rRNA, LSU-rRNA)"/>
    <property type="evidence" value="ECO:0007669"/>
    <property type="project" value="EnsemblFungi"/>
</dbReference>
<dbReference type="Gene3D" id="2.130.10.10">
    <property type="entry name" value="YVTN repeat-like/Quinoprotein amine dehydrogenase"/>
    <property type="match status" value="1"/>
</dbReference>